<dbReference type="SMART" id="SM00225">
    <property type="entry name" value="BTB"/>
    <property type="match status" value="1"/>
</dbReference>
<name>M8AUE6_AEGTA</name>
<dbReference type="Pfam" id="PF00651">
    <property type="entry name" value="BTB"/>
    <property type="match status" value="1"/>
</dbReference>
<organism evidence="3">
    <name type="scientific">Aegilops tauschii</name>
    <name type="common">Tausch's goatgrass</name>
    <name type="synonym">Aegilops squarrosa</name>
    <dbReference type="NCBI Taxonomy" id="37682"/>
    <lineage>
        <taxon>Eukaryota</taxon>
        <taxon>Viridiplantae</taxon>
        <taxon>Streptophyta</taxon>
        <taxon>Embryophyta</taxon>
        <taxon>Tracheophyta</taxon>
        <taxon>Spermatophyta</taxon>
        <taxon>Magnoliopsida</taxon>
        <taxon>Liliopsida</taxon>
        <taxon>Poales</taxon>
        <taxon>Poaceae</taxon>
        <taxon>BOP clade</taxon>
        <taxon>Pooideae</taxon>
        <taxon>Triticodae</taxon>
        <taxon>Triticeae</taxon>
        <taxon>Triticinae</taxon>
        <taxon>Aegilops</taxon>
    </lineage>
</organism>
<dbReference type="PROSITE" id="PS50097">
    <property type="entry name" value="BTB"/>
    <property type="match status" value="1"/>
</dbReference>
<dbReference type="Pfam" id="PF24570">
    <property type="entry name" value="BACK_BPM_SPOP"/>
    <property type="match status" value="1"/>
</dbReference>
<dbReference type="EnsemblPlants" id="EMT08102">
    <property type="protein sequence ID" value="EMT08102"/>
    <property type="gene ID" value="F775_18650"/>
</dbReference>
<dbReference type="InterPro" id="IPR045005">
    <property type="entry name" value="BPM1-6"/>
</dbReference>
<dbReference type="SUPFAM" id="SSF54695">
    <property type="entry name" value="POZ domain"/>
    <property type="match status" value="1"/>
</dbReference>
<dbReference type="Gene3D" id="1.25.40.420">
    <property type="match status" value="1"/>
</dbReference>
<dbReference type="InterPro" id="IPR056423">
    <property type="entry name" value="BACK_BPM_SPOP"/>
</dbReference>
<evidence type="ECO:0000256" key="2">
    <source>
        <dbReference type="ARBA" id="ARBA00010846"/>
    </source>
</evidence>
<evidence type="ECO:0000256" key="1">
    <source>
        <dbReference type="ARBA" id="ARBA00004906"/>
    </source>
</evidence>
<dbReference type="PANTHER" id="PTHR26379">
    <property type="entry name" value="BTB/POZ AND MATH DOMAIN-CONTAINING PROTEIN 1"/>
    <property type="match status" value="1"/>
</dbReference>
<dbReference type="InterPro" id="IPR002083">
    <property type="entry name" value="MATH/TRAF_dom"/>
</dbReference>
<sequence>MPQMWWFFAIHSAPTWGNGRFVRIDALERSADLKSDCFTIRCDVVVCNTKDDDAGGTEALPSDIHQDFSALLQNKVGADVTFEVGDETFAAHRCVLAARSTVFMAQLFGPMKEGTASSSVIHIKDMEAKVFKALLSFVHSDSFPEMYEEIMEENAMSEAAEEQGQEVEEVEDETGLQWLLDLLVAADRYDLQGLKFICGKQLSQRIGVSSVASVLALAEQHHCHGLKAACLKFIQAQSPSRLQTVMATDGWELGIIGYKEILMPLFEATKTASVLPLPMPDQYPKVDSTPSTIRNEEGTLIAGRAGCLERVTDAPHSEALAMLHAANAASRMGRQRVIVETDSIMQKQSCHL</sequence>
<dbReference type="GO" id="GO:0016567">
    <property type="term" value="P:protein ubiquitination"/>
    <property type="evidence" value="ECO:0007669"/>
    <property type="project" value="InterPro"/>
</dbReference>
<comment type="pathway">
    <text evidence="1">Protein modification; protein ubiquitination.</text>
</comment>
<reference evidence="3" key="1">
    <citation type="submission" date="2015-06" db="UniProtKB">
        <authorList>
            <consortium name="EnsemblPlants"/>
        </authorList>
    </citation>
    <scope>IDENTIFICATION</scope>
</reference>
<dbReference type="InterPro" id="IPR000210">
    <property type="entry name" value="BTB/POZ_dom"/>
</dbReference>
<dbReference type="AlphaFoldDB" id="M8AUE6"/>
<dbReference type="Gene3D" id="3.30.710.10">
    <property type="entry name" value="Potassium Channel Kv1.1, Chain A"/>
    <property type="match status" value="1"/>
</dbReference>
<comment type="similarity">
    <text evidence="2">Belongs to the Tdpoz family.</text>
</comment>
<dbReference type="PANTHER" id="PTHR26379:SF472">
    <property type="entry name" value="MATH DOMAIN-CONTAINING PROTEIN"/>
    <property type="match status" value="1"/>
</dbReference>
<dbReference type="SUPFAM" id="SSF49599">
    <property type="entry name" value="TRAF domain-like"/>
    <property type="match status" value="1"/>
</dbReference>
<proteinExistence type="inferred from homology"/>
<evidence type="ECO:0000313" key="3">
    <source>
        <dbReference type="EnsemblPlants" id="EMT08102"/>
    </source>
</evidence>
<dbReference type="InterPro" id="IPR011333">
    <property type="entry name" value="SKP1/BTB/POZ_sf"/>
</dbReference>
<dbReference type="CDD" id="cd00121">
    <property type="entry name" value="MATH"/>
    <property type="match status" value="1"/>
</dbReference>
<protein>
    <submittedName>
        <fullName evidence="3">Protein roadkill</fullName>
    </submittedName>
</protein>
<accession>M8AUE6</accession>